<name>A0A1I6GDQ1_9RHOB</name>
<accession>A0A1I6GDQ1</accession>
<sequence length="50" mass="5390">MLRLIKVVLFLAVLAGVGLVAFAYIGPIFMPHDFAAPTSEVTHPVTLDTH</sequence>
<dbReference type="RefSeq" id="WP_090198295.1">
    <property type="nucleotide sequence ID" value="NZ_FOYP01000001.1"/>
</dbReference>
<organism evidence="1 2">
    <name type="scientific">Yoonia tamlensis</name>
    <dbReference type="NCBI Taxonomy" id="390270"/>
    <lineage>
        <taxon>Bacteria</taxon>
        <taxon>Pseudomonadati</taxon>
        <taxon>Pseudomonadota</taxon>
        <taxon>Alphaproteobacteria</taxon>
        <taxon>Rhodobacterales</taxon>
        <taxon>Paracoccaceae</taxon>
        <taxon>Yoonia</taxon>
    </lineage>
</organism>
<dbReference type="AlphaFoldDB" id="A0A1I6GDQ1"/>
<evidence type="ECO:0000313" key="1">
    <source>
        <dbReference type="EMBL" id="SFR40251.1"/>
    </source>
</evidence>
<dbReference type="Proteomes" id="UP000199478">
    <property type="component" value="Unassembled WGS sequence"/>
</dbReference>
<gene>
    <name evidence="1" type="ORF">SAMN04488005_1470</name>
</gene>
<protein>
    <submittedName>
        <fullName evidence="1">Uncharacterized protein</fullName>
    </submittedName>
</protein>
<dbReference type="STRING" id="390270.SAMN04488005_1470"/>
<evidence type="ECO:0000313" key="2">
    <source>
        <dbReference type="Proteomes" id="UP000199478"/>
    </source>
</evidence>
<dbReference type="EMBL" id="FOYP01000001">
    <property type="protein sequence ID" value="SFR40251.1"/>
    <property type="molecule type" value="Genomic_DNA"/>
</dbReference>
<proteinExistence type="predicted"/>
<keyword evidence="2" id="KW-1185">Reference proteome</keyword>
<reference evidence="2" key="1">
    <citation type="submission" date="2016-10" db="EMBL/GenBank/DDBJ databases">
        <authorList>
            <person name="Varghese N."/>
            <person name="Submissions S."/>
        </authorList>
    </citation>
    <scope>NUCLEOTIDE SEQUENCE [LARGE SCALE GENOMIC DNA]</scope>
    <source>
        <strain evidence="2">DSM 26879</strain>
    </source>
</reference>